<dbReference type="Proteomes" id="UP001362999">
    <property type="component" value="Unassembled WGS sequence"/>
</dbReference>
<proteinExistence type="predicted"/>
<dbReference type="EMBL" id="JAWWNJ010000127">
    <property type="protein sequence ID" value="KAK6987924.1"/>
    <property type="molecule type" value="Genomic_DNA"/>
</dbReference>
<name>A0AAV9ZN46_9AGAR</name>
<evidence type="ECO:0000313" key="3">
    <source>
        <dbReference type="EMBL" id="KAK6992040.1"/>
    </source>
</evidence>
<feature type="region of interest" description="Disordered" evidence="1">
    <location>
        <begin position="113"/>
        <end position="137"/>
    </location>
</feature>
<gene>
    <name evidence="3" type="ORF">R3P38DRAFT_2803417</name>
    <name evidence="2" type="ORF">R3P38DRAFT_3229783</name>
</gene>
<feature type="compositionally biased region" description="Acidic residues" evidence="1">
    <location>
        <begin position="123"/>
        <end position="137"/>
    </location>
</feature>
<keyword evidence="4" id="KW-1185">Reference proteome</keyword>
<evidence type="ECO:0000256" key="1">
    <source>
        <dbReference type="SAM" id="MobiDB-lite"/>
    </source>
</evidence>
<evidence type="ECO:0000313" key="4">
    <source>
        <dbReference type="Proteomes" id="UP001362999"/>
    </source>
</evidence>
<organism evidence="2 4">
    <name type="scientific">Favolaschia claudopus</name>
    <dbReference type="NCBI Taxonomy" id="2862362"/>
    <lineage>
        <taxon>Eukaryota</taxon>
        <taxon>Fungi</taxon>
        <taxon>Dikarya</taxon>
        <taxon>Basidiomycota</taxon>
        <taxon>Agaricomycotina</taxon>
        <taxon>Agaricomycetes</taxon>
        <taxon>Agaricomycetidae</taxon>
        <taxon>Agaricales</taxon>
        <taxon>Marasmiineae</taxon>
        <taxon>Mycenaceae</taxon>
        <taxon>Favolaschia</taxon>
    </lineage>
</organism>
<accession>A0AAV9ZN46</accession>
<reference evidence="2 4" key="1">
    <citation type="journal article" date="2024" name="J Genomics">
        <title>Draft genome sequencing and assembly of Favolaschia claudopus CIRM-BRFM 2984 isolated from oak limbs.</title>
        <authorList>
            <person name="Navarro D."/>
            <person name="Drula E."/>
            <person name="Chaduli D."/>
            <person name="Cazenave R."/>
            <person name="Ahrendt S."/>
            <person name="Wang J."/>
            <person name="Lipzen A."/>
            <person name="Daum C."/>
            <person name="Barry K."/>
            <person name="Grigoriev I.V."/>
            <person name="Favel A."/>
            <person name="Rosso M.N."/>
            <person name="Martin F."/>
        </authorList>
    </citation>
    <scope>NUCLEOTIDE SEQUENCE [LARGE SCALE GENOMIC DNA]</scope>
    <source>
        <strain evidence="2 4">CIRM-BRFM 2984</strain>
    </source>
</reference>
<feature type="region of interest" description="Disordered" evidence="1">
    <location>
        <begin position="153"/>
        <end position="185"/>
    </location>
</feature>
<dbReference type="EMBL" id="JAWWNJ010000114">
    <property type="protein sequence ID" value="KAK6992040.1"/>
    <property type="molecule type" value="Genomic_DNA"/>
</dbReference>
<protein>
    <submittedName>
        <fullName evidence="2">Uncharacterized protein</fullName>
    </submittedName>
</protein>
<sequence>MNEIQALILARLASSRSRFTSSLRPRRLRMMTKRPKLKTGAVIKYNTMHRPDPEVFCIPNCTHIAFFLRQSTCLHPTPALNSPCSRTYPPSPLGFQLTSCTFGHLPSPSHALPPHPAFGVPYEDAEDADNDKNDEDDGVFRLRCYSPPLSSLPYWPPLASPPNEDAGKDEKAEDDEADADDVDDDLDDVAVSTTATSSSRPWTSHITFFHPLAGTHRVRVSHIAHIICLSWRRLHDYFDQVHGLPHHVPKTLILPRRHSHLPLPPPHIPALRGLICVVFFLIKPAWISSTSTYAAKAASISPMNMVFGRPHLFCSVIDADLFLPLAGVKYDSSSIFKTASSTVM</sequence>
<dbReference type="AlphaFoldDB" id="A0AAV9ZN46"/>
<evidence type="ECO:0000313" key="2">
    <source>
        <dbReference type="EMBL" id="KAK6987924.1"/>
    </source>
</evidence>
<feature type="compositionally biased region" description="Acidic residues" evidence="1">
    <location>
        <begin position="172"/>
        <end position="185"/>
    </location>
</feature>
<comment type="caution">
    <text evidence="2">The sequence shown here is derived from an EMBL/GenBank/DDBJ whole genome shotgun (WGS) entry which is preliminary data.</text>
</comment>